<dbReference type="VEuPathDB" id="AmoebaDB:NF0095920"/>
<dbReference type="VEuPathDB" id="AmoebaDB:FDP41_003015"/>
<dbReference type="EMBL" id="VFQX01000033">
    <property type="protein sequence ID" value="KAF0977693.1"/>
    <property type="molecule type" value="Genomic_DNA"/>
</dbReference>
<evidence type="ECO:0000256" key="4">
    <source>
        <dbReference type="ARBA" id="ARBA00023136"/>
    </source>
</evidence>
<evidence type="ECO:0000256" key="2">
    <source>
        <dbReference type="ARBA" id="ARBA00022692"/>
    </source>
</evidence>
<gene>
    <name evidence="6" type="ORF">FDP41_003015</name>
</gene>
<dbReference type="PANTHER" id="PTHR24089">
    <property type="entry name" value="SOLUTE CARRIER FAMILY 25"/>
    <property type="match status" value="1"/>
</dbReference>
<accession>A0A6A5BIH1</accession>
<dbReference type="OMA" id="NAYVENV"/>
<dbReference type="Proteomes" id="UP000444721">
    <property type="component" value="Unassembled WGS sequence"/>
</dbReference>
<dbReference type="RefSeq" id="XP_044562406.1">
    <property type="nucleotide sequence ID" value="XM_044706273.1"/>
</dbReference>
<organism evidence="6 7">
    <name type="scientific">Naegleria fowleri</name>
    <name type="common">Brain eating amoeba</name>
    <dbReference type="NCBI Taxonomy" id="5763"/>
    <lineage>
        <taxon>Eukaryota</taxon>
        <taxon>Discoba</taxon>
        <taxon>Heterolobosea</taxon>
        <taxon>Tetramitia</taxon>
        <taxon>Eutetramitia</taxon>
        <taxon>Vahlkampfiidae</taxon>
        <taxon>Naegleria</taxon>
    </lineage>
</organism>
<dbReference type="InterPro" id="IPR023395">
    <property type="entry name" value="MCP_dom_sf"/>
</dbReference>
<protein>
    <submittedName>
        <fullName evidence="6">Uncharacterized protein</fullName>
    </submittedName>
</protein>
<evidence type="ECO:0000256" key="5">
    <source>
        <dbReference type="SAM" id="Phobius"/>
    </source>
</evidence>
<keyword evidence="2 5" id="KW-0812">Transmembrane</keyword>
<evidence type="ECO:0000256" key="1">
    <source>
        <dbReference type="ARBA" id="ARBA00004370"/>
    </source>
</evidence>
<name>A0A6A5BIH1_NAEFO</name>
<dbReference type="GeneID" id="68110233"/>
<evidence type="ECO:0000256" key="3">
    <source>
        <dbReference type="ARBA" id="ARBA00022737"/>
    </source>
</evidence>
<dbReference type="Gene3D" id="1.50.40.10">
    <property type="entry name" value="Mitochondrial carrier domain"/>
    <property type="match status" value="1"/>
</dbReference>
<keyword evidence="5" id="KW-1133">Transmembrane helix</keyword>
<comment type="subcellular location">
    <subcellularLocation>
        <location evidence="1">Membrane</location>
    </subcellularLocation>
</comment>
<proteinExistence type="predicted"/>
<keyword evidence="4 5" id="KW-0472">Membrane</keyword>
<dbReference type="GO" id="GO:0016020">
    <property type="term" value="C:membrane"/>
    <property type="evidence" value="ECO:0007669"/>
    <property type="project" value="UniProtKB-SubCell"/>
</dbReference>
<dbReference type="SUPFAM" id="SSF103506">
    <property type="entry name" value="Mitochondrial carrier"/>
    <property type="match status" value="1"/>
</dbReference>
<keyword evidence="7" id="KW-1185">Reference proteome</keyword>
<dbReference type="AlphaFoldDB" id="A0A6A5BIH1"/>
<feature type="transmembrane region" description="Helical" evidence="5">
    <location>
        <begin position="336"/>
        <end position="358"/>
    </location>
</feature>
<evidence type="ECO:0000313" key="7">
    <source>
        <dbReference type="Proteomes" id="UP000444721"/>
    </source>
</evidence>
<evidence type="ECO:0000313" key="6">
    <source>
        <dbReference type="EMBL" id="KAF0977693.1"/>
    </source>
</evidence>
<sequence length="373" mass="42536">MSFLPSPPSLVEKDLSHQILQFSRNSLLPSWLARTSTQLIIHPLYRAQIILQTQACSRIPEDEKLNHFHEKFSAPTLIAVDDGFFSLWKTLLYNIVKSVPTIVVQYALQKYALSRVENENLKIALSAIASDVLLYPLDLIEVVYMADRSEQGKFVGGQTFQFRGLFDCVIQMYQQAREELEMKSSSFNLFSVLSHAYYKGFLFRTLCVSVPTHLLNAYVENRVQQKGGLLKNHWRKVLTSGGSKAFYSELSETLSSPSKYFKQKLTFIIKSYWLKSIIYFLLYPLDTVSRKMQVNGQPGFLRKYSSLKDCFTTTLIEECSENFKDMTINNGFFNGYLFRSLAIPLSLIIPALVVKFVGSSSNATSSKKFSLLS</sequence>
<dbReference type="VEuPathDB" id="AmoebaDB:NfTy_058360"/>
<dbReference type="OrthoDB" id="10254475at2759"/>
<keyword evidence="3" id="KW-0677">Repeat</keyword>
<comment type="caution">
    <text evidence="6">The sequence shown here is derived from an EMBL/GenBank/DDBJ whole genome shotgun (WGS) entry which is preliminary data.</text>
</comment>
<reference evidence="6 7" key="1">
    <citation type="journal article" date="2019" name="Sci. Rep.">
        <title>Nanopore sequencing improves the draft genome of the human pathogenic amoeba Naegleria fowleri.</title>
        <authorList>
            <person name="Liechti N."/>
            <person name="Schurch N."/>
            <person name="Bruggmann R."/>
            <person name="Wittwer M."/>
        </authorList>
    </citation>
    <scope>NUCLEOTIDE SEQUENCE [LARGE SCALE GENOMIC DNA]</scope>
    <source>
        <strain evidence="6 7">ATCC 30894</strain>
    </source>
</reference>